<protein>
    <submittedName>
        <fullName evidence="1">Uncharacterized protein</fullName>
    </submittedName>
</protein>
<reference evidence="1 2" key="1">
    <citation type="submission" date="2020-04" db="EMBL/GenBank/DDBJ databases">
        <title>Perkinsus olseni comparative genomics.</title>
        <authorList>
            <person name="Bogema D.R."/>
        </authorList>
    </citation>
    <scope>NUCLEOTIDE SEQUENCE [LARGE SCALE GENOMIC DNA]</scope>
    <source>
        <strain evidence="1">ATCC PRA-205</strain>
    </source>
</reference>
<comment type="caution">
    <text evidence="1">The sequence shown here is derived from an EMBL/GenBank/DDBJ whole genome shotgun (WGS) entry which is preliminary data.</text>
</comment>
<dbReference type="EMBL" id="JABANM010014758">
    <property type="protein sequence ID" value="KAF4732168.1"/>
    <property type="molecule type" value="Genomic_DNA"/>
</dbReference>
<sequence length="205" mass="22816">IGGENIEGLTSIQDTNTEAISSKKVIDSKEGWEVGFSVTRSSQVAERAEFSRLLFVSWEEHSCFDALPADQLMEGSNFYCVSGDKEVTAENFESFVTEYYEDVIELSSHLIALTEVGEIKLPQATQWGELLSESIRFGAHRDYGLLTIHFKTVLAGCKYDRYQGYGFISPESLLPGGQGLQDVFVYRNDVEWPASTTGVSRTLEA</sequence>
<proteinExistence type="predicted"/>
<dbReference type="Proteomes" id="UP000574390">
    <property type="component" value="Unassembled WGS sequence"/>
</dbReference>
<dbReference type="AlphaFoldDB" id="A0A7J6SGZ3"/>
<evidence type="ECO:0000313" key="1">
    <source>
        <dbReference type="EMBL" id="KAF4732168.1"/>
    </source>
</evidence>
<gene>
    <name evidence="1" type="ORF">FOZ62_022027</name>
</gene>
<evidence type="ECO:0000313" key="2">
    <source>
        <dbReference type="Proteomes" id="UP000574390"/>
    </source>
</evidence>
<feature type="non-terminal residue" evidence="1">
    <location>
        <position position="205"/>
    </location>
</feature>
<name>A0A7J6SGZ3_PEROL</name>
<organism evidence="1 2">
    <name type="scientific">Perkinsus olseni</name>
    <name type="common">Perkinsus atlanticus</name>
    <dbReference type="NCBI Taxonomy" id="32597"/>
    <lineage>
        <taxon>Eukaryota</taxon>
        <taxon>Sar</taxon>
        <taxon>Alveolata</taxon>
        <taxon>Perkinsozoa</taxon>
        <taxon>Perkinsea</taxon>
        <taxon>Perkinsida</taxon>
        <taxon>Perkinsidae</taxon>
        <taxon>Perkinsus</taxon>
    </lineage>
</organism>
<accession>A0A7J6SGZ3</accession>
<feature type="non-terminal residue" evidence="1">
    <location>
        <position position="1"/>
    </location>
</feature>